<dbReference type="STRING" id="50429.A0A2B4SCH7"/>
<dbReference type="PANTHER" id="PTHR21446:SF12">
    <property type="entry name" value="POTASSIUM CHANNEL TETRAMERIZATION DOMAIN CONTAINING 1"/>
    <property type="match status" value="1"/>
</dbReference>
<protein>
    <recommendedName>
        <fullName evidence="4">Core-binding (CB) domain-containing protein</fullName>
    </recommendedName>
</protein>
<reference evidence="3" key="1">
    <citation type="journal article" date="2017" name="bioRxiv">
        <title>Comparative analysis of the genomes of Stylophora pistillata and Acropora digitifera provides evidence for extensive differences between species of corals.</title>
        <authorList>
            <person name="Voolstra C.R."/>
            <person name="Li Y."/>
            <person name="Liew Y.J."/>
            <person name="Baumgarten S."/>
            <person name="Zoccola D."/>
            <person name="Flot J.-F."/>
            <person name="Tambutte S."/>
            <person name="Allemand D."/>
            <person name="Aranda M."/>
        </authorList>
    </citation>
    <scope>NUCLEOTIDE SEQUENCE [LARGE SCALE GENOMIC DNA]</scope>
</reference>
<name>A0A2B4SCH7_STYPI</name>
<dbReference type="AlphaFoldDB" id="A0A2B4SCH7"/>
<evidence type="ECO:0008006" key="4">
    <source>
        <dbReference type="Google" id="ProtNLM"/>
    </source>
</evidence>
<sequence length="90" mass="10403">MRRTERIIASGTSKRQKKPQTGVSTFKAWCTEKKIQTPLEEMSIGQLEQNLRRFCAEARAKKGEDYSKSTLLGFRHSMERYLNVPPLKEA</sequence>
<comment type="caution">
    <text evidence="2">The sequence shown here is derived from an EMBL/GenBank/DDBJ whole genome shotgun (WGS) entry which is preliminary data.</text>
</comment>
<organism evidence="2 3">
    <name type="scientific">Stylophora pistillata</name>
    <name type="common">Smooth cauliflower coral</name>
    <dbReference type="NCBI Taxonomy" id="50429"/>
    <lineage>
        <taxon>Eukaryota</taxon>
        <taxon>Metazoa</taxon>
        <taxon>Cnidaria</taxon>
        <taxon>Anthozoa</taxon>
        <taxon>Hexacorallia</taxon>
        <taxon>Scleractinia</taxon>
        <taxon>Astrocoeniina</taxon>
        <taxon>Pocilloporidae</taxon>
        <taxon>Stylophora</taxon>
    </lineage>
</organism>
<dbReference type="InterPro" id="IPR052787">
    <property type="entry name" value="MAVS"/>
</dbReference>
<dbReference type="EMBL" id="LSMT01000118">
    <property type="protein sequence ID" value="PFX26753.1"/>
    <property type="molecule type" value="Genomic_DNA"/>
</dbReference>
<gene>
    <name evidence="2" type="ORF">AWC38_SpisGene8547</name>
</gene>
<evidence type="ECO:0000313" key="2">
    <source>
        <dbReference type="EMBL" id="PFX26753.1"/>
    </source>
</evidence>
<proteinExistence type="predicted"/>
<accession>A0A2B4SCH7</accession>
<dbReference type="OrthoDB" id="5982522at2759"/>
<evidence type="ECO:0000313" key="3">
    <source>
        <dbReference type="Proteomes" id="UP000225706"/>
    </source>
</evidence>
<evidence type="ECO:0000256" key="1">
    <source>
        <dbReference type="SAM" id="MobiDB-lite"/>
    </source>
</evidence>
<dbReference type="Proteomes" id="UP000225706">
    <property type="component" value="Unassembled WGS sequence"/>
</dbReference>
<keyword evidence="3" id="KW-1185">Reference proteome</keyword>
<dbReference type="PANTHER" id="PTHR21446">
    <property type="entry name" value="DUF3504 DOMAIN-CONTAINING PROTEIN"/>
    <property type="match status" value="1"/>
</dbReference>
<feature type="region of interest" description="Disordered" evidence="1">
    <location>
        <begin position="1"/>
        <end position="22"/>
    </location>
</feature>